<dbReference type="EMBL" id="UYRT01014246">
    <property type="protein sequence ID" value="VDK53851.1"/>
    <property type="molecule type" value="Genomic_DNA"/>
</dbReference>
<organism evidence="3">
    <name type="scientific">Gongylonema pulchrum</name>
    <dbReference type="NCBI Taxonomy" id="637853"/>
    <lineage>
        <taxon>Eukaryota</taxon>
        <taxon>Metazoa</taxon>
        <taxon>Ecdysozoa</taxon>
        <taxon>Nematoda</taxon>
        <taxon>Chromadorea</taxon>
        <taxon>Rhabditida</taxon>
        <taxon>Spirurina</taxon>
        <taxon>Spiruromorpha</taxon>
        <taxon>Spiruroidea</taxon>
        <taxon>Gongylonematidae</taxon>
        <taxon>Gongylonema</taxon>
    </lineage>
</organism>
<gene>
    <name evidence="1" type="ORF">GPUH_LOCUS6211</name>
</gene>
<dbReference type="AlphaFoldDB" id="A0A183DBW8"/>
<protein>
    <submittedName>
        <fullName evidence="3">Transmembrane protein</fullName>
    </submittedName>
</protein>
<accession>A0A183DBW8</accession>
<name>A0A183DBW8_9BILA</name>
<keyword evidence="2" id="KW-1185">Reference proteome</keyword>
<proteinExistence type="predicted"/>
<sequence length="141" mass="15437">MFRTLIAVTKQEYTPNSKYPTSLSSKSAASLRHVAKSSGTSQEWRATDDSVGTILTSFGSLLALIEVETDLMSKVIADVSAEAKVQQLLFGRPLLHVVERASTLLDGVYCSLIPLLPLLKHISVHYLQLLSLANVCVYVFL</sequence>
<reference evidence="3" key="1">
    <citation type="submission" date="2016-06" db="UniProtKB">
        <authorList>
            <consortium name="WormBaseParasite"/>
        </authorList>
    </citation>
    <scope>IDENTIFICATION</scope>
</reference>
<evidence type="ECO:0000313" key="2">
    <source>
        <dbReference type="Proteomes" id="UP000271098"/>
    </source>
</evidence>
<evidence type="ECO:0000313" key="3">
    <source>
        <dbReference type="WBParaSite" id="GPUH_0000621701-mRNA-1"/>
    </source>
</evidence>
<reference evidence="1 2" key="2">
    <citation type="submission" date="2018-11" db="EMBL/GenBank/DDBJ databases">
        <authorList>
            <consortium name="Pathogen Informatics"/>
        </authorList>
    </citation>
    <scope>NUCLEOTIDE SEQUENCE [LARGE SCALE GENOMIC DNA]</scope>
</reference>
<dbReference type="Proteomes" id="UP000271098">
    <property type="component" value="Unassembled WGS sequence"/>
</dbReference>
<evidence type="ECO:0000313" key="1">
    <source>
        <dbReference type="EMBL" id="VDK53851.1"/>
    </source>
</evidence>
<dbReference type="WBParaSite" id="GPUH_0000621701-mRNA-1">
    <property type="protein sequence ID" value="GPUH_0000621701-mRNA-1"/>
    <property type="gene ID" value="GPUH_0000621701"/>
</dbReference>